<evidence type="ECO:0000313" key="7">
    <source>
        <dbReference type="Proteomes" id="UP001566132"/>
    </source>
</evidence>
<dbReference type="InterPro" id="IPR008828">
    <property type="entry name" value="Sin1/Avo1"/>
</dbReference>
<protein>
    <recommendedName>
        <fullName evidence="8">Stress-activated map kinase-interacting protein 1</fullName>
    </recommendedName>
</protein>
<dbReference type="PANTHER" id="PTHR13335:SF1">
    <property type="entry name" value="TARGET OF RAPAMYCIN COMPLEX 2 SUBUNIT MAPKAP1"/>
    <property type="match status" value="1"/>
</dbReference>
<comment type="caution">
    <text evidence="6">The sequence shown here is derived from an EMBL/GenBank/DDBJ whole genome shotgun (WGS) entry which is preliminary data.</text>
</comment>
<feature type="domain" description="CRIM" evidence="4">
    <location>
        <begin position="137"/>
        <end position="266"/>
    </location>
</feature>
<dbReference type="InterPro" id="IPR011993">
    <property type="entry name" value="PH-like_dom_sf"/>
</dbReference>
<dbReference type="Pfam" id="PF16979">
    <property type="entry name" value="SIN1_PH"/>
    <property type="match status" value="1"/>
</dbReference>
<feature type="domain" description="Sin1 N-terminal" evidence="3">
    <location>
        <begin position="53"/>
        <end position="125"/>
    </location>
</feature>
<evidence type="ECO:0000256" key="1">
    <source>
        <dbReference type="ARBA" id="ARBA00009407"/>
    </source>
</evidence>
<name>A0ABD1F2J4_HYPHA</name>
<dbReference type="Gene3D" id="2.30.29.30">
    <property type="entry name" value="Pleckstrin-homology domain (PH domain)/Phosphotyrosine-binding domain (PTB)"/>
    <property type="match status" value="1"/>
</dbReference>
<dbReference type="InterPro" id="IPR031567">
    <property type="entry name" value="CRIM_dom"/>
</dbReference>
<comment type="similarity">
    <text evidence="1">Belongs to the SIN1 family.</text>
</comment>
<evidence type="ECO:0000256" key="2">
    <source>
        <dbReference type="SAM" id="MobiDB-lite"/>
    </source>
</evidence>
<accession>A0ABD1F2J4</accession>
<feature type="region of interest" description="Disordered" evidence="2">
    <location>
        <begin position="281"/>
        <end position="303"/>
    </location>
</feature>
<feature type="domain" description="SIN1-type PH" evidence="5">
    <location>
        <begin position="321"/>
        <end position="451"/>
    </location>
</feature>
<gene>
    <name evidence="6" type="ORF">ABEB36_004194</name>
</gene>
<evidence type="ECO:0000259" key="5">
    <source>
        <dbReference type="Pfam" id="PF16979"/>
    </source>
</evidence>
<keyword evidence="7" id="KW-1185">Reference proteome</keyword>
<reference evidence="6 7" key="1">
    <citation type="submission" date="2024-05" db="EMBL/GenBank/DDBJ databases">
        <title>Genetic variation in Jamaican populations of the coffee berry borer (Hypothenemus hampei).</title>
        <authorList>
            <person name="Errbii M."/>
            <person name="Myrie A."/>
        </authorList>
    </citation>
    <scope>NUCLEOTIDE SEQUENCE [LARGE SCALE GENOMIC DNA]</scope>
    <source>
        <strain evidence="6">JA-Hopewell-2020-01-JO</strain>
        <tissue evidence="6">Whole body</tissue>
    </source>
</reference>
<dbReference type="InterPro" id="IPR032679">
    <property type="entry name" value="Sin1_N"/>
</dbReference>
<sequence length="481" mass="55351">MALYDNKYWLLSHIRNSFISTDDTSMCETVMVGESKQVREHFFNKEPFADPIQSDEDDDDDLGSYEVQLDAEYSMRERTLTAARLEKLENYSRRAAKMKHIKWESRNSRKDDNHEQNSDLFVVKQVKPEDLKSIAKKSALATVIEQSKNMPLNPYTEFARFDGTGQIDIPTRKYKIFLTMLPEDQRNYPINVCCVASAKIQELIGLILLKFSITYSGKYEFRPATDYGLYITEEDGEVDCDFPQLDPKECIAKFGFVYLGLVEHKEPPREIICERLVETSTSPSSSRGKIRTTSSSKAEESKQIKNDLIMDTHHKAMEAPLYKSYKVFLVNKLWLFNIEVHLGISSEKIEIDPIHHKNSKLQLVKQTPVCHSIDSIASCEETETKGSKGAFRVVYSNDFSTSSGDRMFQYSHSSVNLSSTLQSSPSFKHYDFEADKNVAEEIVQKINFILNLRSSYSRKEYLAAKERKQLGKKKSFKYLKS</sequence>
<dbReference type="Pfam" id="PF16978">
    <property type="entry name" value="CRIM"/>
    <property type="match status" value="1"/>
</dbReference>
<evidence type="ECO:0008006" key="8">
    <source>
        <dbReference type="Google" id="ProtNLM"/>
    </source>
</evidence>
<organism evidence="6 7">
    <name type="scientific">Hypothenemus hampei</name>
    <name type="common">Coffee berry borer</name>
    <dbReference type="NCBI Taxonomy" id="57062"/>
    <lineage>
        <taxon>Eukaryota</taxon>
        <taxon>Metazoa</taxon>
        <taxon>Ecdysozoa</taxon>
        <taxon>Arthropoda</taxon>
        <taxon>Hexapoda</taxon>
        <taxon>Insecta</taxon>
        <taxon>Pterygota</taxon>
        <taxon>Neoptera</taxon>
        <taxon>Endopterygota</taxon>
        <taxon>Coleoptera</taxon>
        <taxon>Polyphaga</taxon>
        <taxon>Cucujiformia</taxon>
        <taxon>Curculionidae</taxon>
        <taxon>Scolytinae</taxon>
        <taxon>Hypothenemus</taxon>
    </lineage>
</organism>
<dbReference type="InterPro" id="IPR031313">
    <property type="entry name" value="Sin1_PH_dom"/>
</dbReference>
<dbReference type="AlphaFoldDB" id="A0ABD1F2J4"/>
<evidence type="ECO:0000259" key="4">
    <source>
        <dbReference type="Pfam" id="PF16978"/>
    </source>
</evidence>
<dbReference type="PANTHER" id="PTHR13335">
    <property type="entry name" value="TARGET OF RAPAMYCIN COMPLEX 2 SUBUNIT MAPKAP1"/>
    <property type="match status" value="1"/>
</dbReference>
<feature type="compositionally biased region" description="Polar residues" evidence="2">
    <location>
        <begin position="281"/>
        <end position="296"/>
    </location>
</feature>
<proteinExistence type="inferred from homology"/>
<dbReference type="Pfam" id="PF05422">
    <property type="entry name" value="SIN1"/>
    <property type="match status" value="1"/>
</dbReference>
<evidence type="ECO:0000259" key="3">
    <source>
        <dbReference type="Pfam" id="PF05422"/>
    </source>
</evidence>
<dbReference type="GO" id="GO:0031932">
    <property type="term" value="C:TORC2 complex"/>
    <property type="evidence" value="ECO:0007669"/>
    <property type="project" value="UniProtKB-ARBA"/>
</dbReference>
<dbReference type="Proteomes" id="UP001566132">
    <property type="component" value="Unassembled WGS sequence"/>
</dbReference>
<dbReference type="EMBL" id="JBDJPC010000003">
    <property type="protein sequence ID" value="KAL1509466.1"/>
    <property type="molecule type" value="Genomic_DNA"/>
</dbReference>
<evidence type="ECO:0000313" key="6">
    <source>
        <dbReference type="EMBL" id="KAL1509466.1"/>
    </source>
</evidence>